<sequence length="258" mass="26985">MTATPTVSVPGDQVRPDVVDAWAYRPYPLPAGTPRVICFPHAGGDVTAFAPLAAALAPDLEVWAVRLPARGGRYTEAMPAGFDALVAAIVAGIGRHVRPDTVFYGQSLGALLGYEVARALPAGRRPRAMVAACAGAPDTWPGTVPADTLGAAALLRACGLEVDDAIRDLVVDTIRADLTVGRDYRYRPAPRPGFALHAVAATGDPMIRRADVARWATATTGPFSTSVEAGGHLLATPFSAGPATLLRRLGGRHDRDHD</sequence>
<dbReference type="PANTHER" id="PTHR11487:SF0">
    <property type="entry name" value="S-ACYL FATTY ACID SYNTHASE THIOESTERASE, MEDIUM CHAIN"/>
    <property type="match status" value="1"/>
</dbReference>
<gene>
    <name evidence="3" type="ORF">EV385_5277</name>
</gene>
<dbReference type="GO" id="GO:0008610">
    <property type="term" value="P:lipid biosynthetic process"/>
    <property type="evidence" value="ECO:0007669"/>
    <property type="project" value="TreeGrafter"/>
</dbReference>
<protein>
    <submittedName>
        <fullName evidence="3">Surfactin synthase thioesterase subunit</fullName>
    </submittedName>
</protein>
<dbReference type="InterPro" id="IPR001031">
    <property type="entry name" value="Thioesterase"/>
</dbReference>
<evidence type="ECO:0000313" key="4">
    <source>
        <dbReference type="Proteomes" id="UP000292564"/>
    </source>
</evidence>
<dbReference type="RefSeq" id="WP_165449601.1">
    <property type="nucleotide sequence ID" value="NZ_SHKY01000001.1"/>
</dbReference>
<dbReference type="AlphaFoldDB" id="A0A4V2G7N8"/>
<dbReference type="PANTHER" id="PTHR11487">
    <property type="entry name" value="THIOESTERASE"/>
    <property type="match status" value="1"/>
</dbReference>
<comment type="similarity">
    <text evidence="1">Belongs to the thioesterase family.</text>
</comment>
<dbReference type="Proteomes" id="UP000292564">
    <property type="component" value="Unassembled WGS sequence"/>
</dbReference>
<evidence type="ECO:0000256" key="1">
    <source>
        <dbReference type="ARBA" id="ARBA00007169"/>
    </source>
</evidence>
<proteinExistence type="inferred from homology"/>
<organism evidence="3 4">
    <name type="scientific">Krasilnikovia cinnamomea</name>
    <dbReference type="NCBI Taxonomy" id="349313"/>
    <lineage>
        <taxon>Bacteria</taxon>
        <taxon>Bacillati</taxon>
        <taxon>Actinomycetota</taxon>
        <taxon>Actinomycetes</taxon>
        <taxon>Micromonosporales</taxon>
        <taxon>Micromonosporaceae</taxon>
        <taxon>Krasilnikovia</taxon>
    </lineage>
</organism>
<evidence type="ECO:0000313" key="3">
    <source>
        <dbReference type="EMBL" id="RZU53356.1"/>
    </source>
</evidence>
<comment type="caution">
    <text evidence="3">The sequence shown here is derived from an EMBL/GenBank/DDBJ whole genome shotgun (WGS) entry which is preliminary data.</text>
</comment>
<dbReference type="Gene3D" id="3.40.50.1820">
    <property type="entry name" value="alpha/beta hydrolase"/>
    <property type="match status" value="1"/>
</dbReference>
<reference evidence="3 4" key="1">
    <citation type="submission" date="2019-02" db="EMBL/GenBank/DDBJ databases">
        <title>Sequencing the genomes of 1000 actinobacteria strains.</title>
        <authorList>
            <person name="Klenk H.-P."/>
        </authorList>
    </citation>
    <scope>NUCLEOTIDE SEQUENCE [LARGE SCALE GENOMIC DNA]</scope>
    <source>
        <strain evidence="3 4">DSM 45162</strain>
    </source>
</reference>
<feature type="domain" description="Thioesterase" evidence="2">
    <location>
        <begin position="35"/>
        <end position="233"/>
    </location>
</feature>
<dbReference type="Pfam" id="PF00975">
    <property type="entry name" value="Thioesterase"/>
    <property type="match status" value="1"/>
</dbReference>
<keyword evidence="4" id="KW-1185">Reference proteome</keyword>
<accession>A0A4V2G7N8</accession>
<dbReference type="SUPFAM" id="SSF53474">
    <property type="entry name" value="alpha/beta-Hydrolases"/>
    <property type="match status" value="1"/>
</dbReference>
<dbReference type="EMBL" id="SHKY01000001">
    <property type="protein sequence ID" value="RZU53356.1"/>
    <property type="molecule type" value="Genomic_DNA"/>
</dbReference>
<dbReference type="InterPro" id="IPR012223">
    <property type="entry name" value="TEII"/>
</dbReference>
<evidence type="ECO:0000259" key="2">
    <source>
        <dbReference type="Pfam" id="PF00975"/>
    </source>
</evidence>
<name>A0A4V2G7N8_9ACTN</name>
<dbReference type="InterPro" id="IPR029058">
    <property type="entry name" value="AB_hydrolase_fold"/>
</dbReference>